<evidence type="ECO:0008006" key="3">
    <source>
        <dbReference type="Google" id="ProtNLM"/>
    </source>
</evidence>
<protein>
    <recommendedName>
        <fullName evidence="3">PKD domain-containing protein</fullName>
    </recommendedName>
</protein>
<organism evidence="1 2">
    <name type="scientific">Flavobacterium suzhouense</name>
    <dbReference type="NCBI Taxonomy" id="1529638"/>
    <lineage>
        <taxon>Bacteria</taxon>
        <taxon>Pseudomonadati</taxon>
        <taxon>Bacteroidota</taxon>
        <taxon>Flavobacteriia</taxon>
        <taxon>Flavobacteriales</taxon>
        <taxon>Flavobacteriaceae</taxon>
        <taxon>Flavobacterium</taxon>
    </lineage>
</organism>
<evidence type="ECO:0000313" key="2">
    <source>
        <dbReference type="Proteomes" id="UP001597480"/>
    </source>
</evidence>
<proteinExistence type="predicted"/>
<dbReference type="EMBL" id="JBHUMD010000003">
    <property type="protein sequence ID" value="MFD2600788.1"/>
    <property type="molecule type" value="Genomic_DNA"/>
</dbReference>
<accession>A0ABW5NRU7</accession>
<dbReference type="RefSeq" id="WP_379819460.1">
    <property type="nucleotide sequence ID" value="NZ_JBHUMD010000003.1"/>
</dbReference>
<sequence>MIQQIHTLTPQIDFGFGHTVKKVPAGTSVTIWLSTLYNREAYCFALTAPGTITKVSDYEYTITHNTPGIYTLQLTVTHKATGLRLISNTLNLTIT</sequence>
<keyword evidence="2" id="KW-1185">Reference proteome</keyword>
<evidence type="ECO:0000313" key="1">
    <source>
        <dbReference type="EMBL" id="MFD2600788.1"/>
    </source>
</evidence>
<comment type="caution">
    <text evidence="1">The sequence shown here is derived from an EMBL/GenBank/DDBJ whole genome shotgun (WGS) entry which is preliminary data.</text>
</comment>
<reference evidence="2" key="1">
    <citation type="journal article" date="2019" name="Int. J. Syst. Evol. Microbiol.">
        <title>The Global Catalogue of Microorganisms (GCM) 10K type strain sequencing project: providing services to taxonomists for standard genome sequencing and annotation.</title>
        <authorList>
            <consortium name="The Broad Institute Genomics Platform"/>
            <consortium name="The Broad Institute Genome Sequencing Center for Infectious Disease"/>
            <person name="Wu L."/>
            <person name="Ma J."/>
        </authorList>
    </citation>
    <scope>NUCLEOTIDE SEQUENCE [LARGE SCALE GENOMIC DNA]</scope>
    <source>
        <strain evidence="2">KCTC 42107</strain>
    </source>
</reference>
<gene>
    <name evidence="1" type="ORF">ACFSR3_01855</name>
</gene>
<dbReference type="Proteomes" id="UP001597480">
    <property type="component" value="Unassembled WGS sequence"/>
</dbReference>
<name>A0ABW5NRU7_9FLAO</name>